<dbReference type="CDD" id="cd16936">
    <property type="entry name" value="HATPase_RsbW-like"/>
    <property type="match status" value="1"/>
</dbReference>
<dbReference type="PANTHER" id="PTHR35526">
    <property type="entry name" value="ANTI-SIGMA-F FACTOR RSBW-RELATED"/>
    <property type="match status" value="1"/>
</dbReference>
<dbReference type="Pfam" id="PF13581">
    <property type="entry name" value="HATPase_c_2"/>
    <property type="match status" value="1"/>
</dbReference>
<evidence type="ECO:0000259" key="2">
    <source>
        <dbReference type="Pfam" id="PF13581"/>
    </source>
</evidence>
<keyword evidence="1" id="KW-0808">Transferase</keyword>
<protein>
    <recommendedName>
        <fullName evidence="2">Histidine kinase/HSP90-like ATPase domain-containing protein</fullName>
    </recommendedName>
</protein>
<dbReference type="SUPFAM" id="SSF55874">
    <property type="entry name" value="ATPase domain of HSP90 chaperone/DNA topoisomerase II/histidine kinase"/>
    <property type="match status" value="1"/>
</dbReference>
<dbReference type="InterPro" id="IPR050267">
    <property type="entry name" value="Anti-sigma-factor_SerPK"/>
</dbReference>
<reference evidence="3" key="1">
    <citation type="submission" date="2020-02" db="EMBL/GenBank/DDBJ databases">
        <authorList>
            <person name="Meier V. D."/>
        </authorList>
    </citation>
    <scope>NUCLEOTIDE SEQUENCE</scope>
    <source>
        <strain evidence="3">AVDCRST_MAG47</strain>
    </source>
</reference>
<feature type="domain" description="Histidine kinase/HSP90-like ATPase" evidence="2">
    <location>
        <begin position="6"/>
        <end position="92"/>
    </location>
</feature>
<dbReference type="Gene3D" id="3.30.565.10">
    <property type="entry name" value="Histidine kinase-like ATPase, C-terminal domain"/>
    <property type="match status" value="1"/>
</dbReference>
<dbReference type="InterPro" id="IPR003594">
    <property type="entry name" value="HATPase_dom"/>
</dbReference>
<dbReference type="EMBL" id="CADCUK010000027">
    <property type="protein sequence ID" value="CAA9363897.1"/>
    <property type="molecule type" value="Genomic_DNA"/>
</dbReference>
<name>A0A6J4MTC0_9ACTN</name>
<evidence type="ECO:0000256" key="1">
    <source>
        <dbReference type="ARBA" id="ARBA00022527"/>
    </source>
</evidence>
<proteinExistence type="predicted"/>
<dbReference type="PANTHER" id="PTHR35526:SF3">
    <property type="entry name" value="ANTI-SIGMA-F FACTOR RSBW"/>
    <property type="match status" value="1"/>
</dbReference>
<sequence>MHRDLIEVAALLLSELVTNAIRHGKGAVRLVVKKLPSRLCVEVTDDGPGLPAARAPRNDHAGGRGLMLVERLANDWGVTPLANGSGKTVWFTLRTA</sequence>
<dbReference type="InterPro" id="IPR036890">
    <property type="entry name" value="HATPase_C_sf"/>
</dbReference>
<keyword evidence="1" id="KW-0418">Kinase</keyword>
<dbReference type="GO" id="GO:0004674">
    <property type="term" value="F:protein serine/threonine kinase activity"/>
    <property type="evidence" value="ECO:0007669"/>
    <property type="project" value="UniProtKB-KW"/>
</dbReference>
<organism evidence="3">
    <name type="scientific">uncultured Nocardioidaceae bacterium</name>
    <dbReference type="NCBI Taxonomy" id="253824"/>
    <lineage>
        <taxon>Bacteria</taxon>
        <taxon>Bacillati</taxon>
        <taxon>Actinomycetota</taxon>
        <taxon>Actinomycetes</taxon>
        <taxon>Propionibacteriales</taxon>
        <taxon>Nocardioidaceae</taxon>
        <taxon>environmental samples</taxon>
    </lineage>
</organism>
<accession>A0A6J4MTC0</accession>
<dbReference type="AlphaFoldDB" id="A0A6J4MTC0"/>
<gene>
    <name evidence="3" type="ORF">AVDCRST_MAG47-404</name>
</gene>
<evidence type="ECO:0000313" key="3">
    <source>
        <dbReference type="EMBL" id="CAA9363897.1"/>
    </source>
</evidence>
<keyword evidence="1" id="KW-0723">Serine/threonine-protein kinase</keyword>